<evidence type="ECO:0000313" key="1">
    <source>
        <dbReference type="EMBL" id="MDQ0465667.1"/>
    </source>
</evidence>
<dbReference type="RefSeq" id="WP_307351179.1">
    <property type="nucleotide sequence ID" value="NZ_JAUSVS010000007.1"/>
</dbReference>
<proteinExistence type="predicted"/>
<dbReference type="InterPro" id="IPR011008">
    <property type="entry name" value="Dimeric_a/b-barrel"/>
</dbReference>
<dbReference type="SUPFAM" id="SSF54909">
    <property type="entry name" value="Dimeric alpha+beta barrel"/>
    <property type="match status" value="1"/>
</dbReference>
<gene>
    <name evidence="1" type="ORF">QO010_003456</name>
</gene>
<dbReference type="Proteomes" id="UP001228905">
    <property type="component" value="Unassembled WGS sequence"/>
</dbReference>
<organism evidence="1 2">
    <name type="scientific">Caulobacter ginsengisoli</name>
    <dbReference type="NCBI Taxonomy" id="400775"/>
    <lineage>
        <taxon>Bacteria</taxon>
        <taxon>Pseudomonadati</taxon>
        <taxon>Pseudomonadota</taxon>
        <taxon>Alphaproteobacteria</taxon>
        <taxon>Caulobacterales</taxon>
        <taxon>Caulobacteraceae</taxon>
        <taxon>Caulobacter</taxon>
    </lineage>
</organism>
<dbReference type="InterPro" id="IPR009874">
    <property type="entry name" value="DUF1428"/>
</dbReference>
<dbReference type="Pfam" id="PF07237">
    <property type="entry name" value="DUF1428"/>
    <property type="match status" value="1"/>
</dbReference>
<comment type="caution">
    <text evidence="1">The sequence shown here is derived from an EMBL/GenBank/DDBJ whole genome shotgun (WGS) entry which is preliminary data.</text>
</comment>
<reference evidence="1 2" key="1">
    <citation type="submission" date="2023-07" db="EMBL/GenBank/DDBJ databases">
        <title>Genomic Encyclopedia of Type Strains, Phase IV (KMG-IV): sequencing the most valuable type-strain genomes for metagenomic binning, comparative biology and taxonomic classification.</title>
        <authorList>
            <person name="Goeker M."/>
        </authorList>
    </citation>
    <scope>NUCLEOTIDE SEQUENCE [LARGE SCALE GENOMIC DNA]</scope>
    <source>
        <strain evidence="1 2">DSM 18695</strain>
    </source>
</reference>
<dbReference type="PIRSF" id="PIRSF007028">
    <property type="entry name" value="UCP007028"/>
    <property type="match status" value="1"/>
</dbReference>
<dbReference type="EMBL" id="JAUSVS010000007">
    <property type="protein sequence ID" value="MDQ0465667.1"/>
    <property type="molecule type" value="Genomic_DNA"/>
</dbReference>
<keyword evidence="2" id="KW-1185">Reference proteome</keyword>
<accession>A0ABU0IUI3</accession>
<name>A0ABU0IUI3_9CAUL</name>
<dbReference type="Gene3D" id="3.30.70.100">
    <property type="match status" value="1"/>
</dbReference>
<protein>
    <submittedName>
        <fullName evidence="1">Uncharacterized protein YbaA (DUF1428 family)</fullName>
    </submittedName>
</protein>
<evidence type="ECO:0000313" key="2">
    <source>
        <dbReference type="Proteomes" id="UP001228905"/>
    </source>
</evidence>
<sequence length="121" mass="13590">MSYISGFVLAVPTARKQDYIDMARKAAEVFKDCGAIRVVECWGDDVPDGKVTDFRMAVKAEPDETVVFSWVEWPSREAYDAGNEKMMADERMQPGAMEVVFDGKRMIYGGFAPMLDERFGG</sequence>